<keyword evidence="2" id="KW-0326">Glycosidase</keyword>
<gene>
    <name evidence="6" type="ORF">FFL34_13300</name>
</gene>
<dbReference type="SUPFAM" id="SSF51445">
    <property type="entry name" value="(Trans)glycosidases"/>
    <property type="match status" value="1"/>
</dbReference>
<keyword evidence="1" id="KW-0378">Hydrolase</keyword>
<dbReference type="PANTHER" id="PTHR46066:SF2">
    <property type="entry name" value="CHITINASE DOMAIN-CONTAINING PROTEIN 1"/>
    <property type="match status" value="1"/>
</dbReference>
<organism evidence="6 7">
    <name type="scientific">Lentibacillus cibarius</name>
    <dbReference type="NCBI Taxonomy" id="2583219"/>
    <lineage>
        <taxon>Bacteria</taxon>
        <taxon>Bacillati</taxon>
        <taxon>Bacillota</taxon>
        <taxon>Bacilli</taxon>
        <taxon>Bacillales</taxon>
        <taxon>Bacillaceae</taxon>
        <taxon>Lentibacillus</taxon>
    </lineage>
</organism>
<evidence type="ECO:0000259" key="5">
    <source>
        <dbReference type="PROSITE" id="PS51910"/>
    </source>
</evidence>
<comment type="caution">
    <text evidence="6">The sequence shown here is derived from an EMBL/GenBank/DDBJ whole genome shotgun (WGS) entry which is preliminary data.</text>
</comment>
<dbReference type="InterPro" id="IPR041704">
    <property type="entry name" value="CFLE_GH18"/>
</dbReference>
<evidence type="ECO:0000256" key="1">
    <source>
        <dbReference type="ARBA" id="ARBA00022801"/>
    </source>
</evidence>
<feature type="domain" description="LysM" evidence="4">
    <location>
        <begin position="71"/>
        <end position="114"/>
    </location>
</feature>
<evidence type="ECO:0000259" key="4">
    <source>
        <dbReference type="PROSITE" id="PS51782"/>
    </source>
</evidence>
<dbReference type="SMART" id="SM00257">
    <property type="entry name" value="LysM"/>
    <property type="match status" value="2"/>
</dbReference>
<dbReference type="GO" id="GO:0070492">
    <property type="term" value="F:oligosaccharide binding"/>
    <property type="evidence" value="ECO:0007669"/>
    <property type="project" value="TreeGrafter"/>
</dbReference>
<evidence type="ECO:0000256" key="3">
    <source>
        <dbReference type="SAM" id="SignalP"/>
    </source>
</evidence>
<dbReference type="RefSeq" id="WP_138603845.1">
    <property type="nucleotide sequence ID" value="NZ_VCIA01000001.1"/>
</dbReference>
<dbReference type="Gene3D" id="3.10.350.10">
    <property type="entry name" value="LysM domain"/>
    <property type="match status" value="2"/>
</dbReference>
<dbReference type="GO" id="GO:0012505">
    <property type="term" value="C:endomembrane system"/>
    <property type="evidence" value="ECO:0007669"/>
    <property type="project" value="TreeGrafter"/>
</dbReference>
<dbReference type="Pfam" id="PF00704">
    <property type="entry name" value="Glyco_hydro_18"/>
    <property type="match status" value="1"/>
</dbReference>
<dbReference type="PROSITE" id="PS51782">
    <property type="entry name" value="LYSM"/>
    <property type="match status" value="2"/>
</dbReference>
<dbReference type="CDD" id="cd02874">
    <property type="entry name" value="GH18_CFLE_spore_hydrolase"/>
    <property type="match status" value="1"/>
</dbReference>
<dbReference type="GO" id="GO:0008061">
    <property type="term" value="F:chitin binding"/>
    <property type="evidence" value="ECO:0007669"/>
    <property type="project" value="InterPro"/>
</dbReference>
<dbReference type="InterPro" id="IPR018392">
    <property type="entry name" value="LysM"/>
</dbReference>
<protein>
    <submittedName>
        <fullName evidence="6">LysM peptidoglycan-binding domain-containing protein</fullName>
    </submittedName>
</protein>
<sequence length="438" mass="49837">MKVTIAAFICAIILFVPTNATASVIHVVEQGENLSKIADVYGTTPSRLVNINGLPDRNKLIPGQALLVPGQEYVVQPGESLWGISKRHAMSIEKLKSENELDSNIIYPEQKLTIPESSKRKIFTGAFFVPSGDQKANQSVLDHYREMASSVAYFEYHPDTKGNLSTLAGDDSVDTAWNKGYIPYATVTNLSGQGFDPDLVHQIVSSQENRNRLIENIYQVLHTKELKGVVIDFEGIHNKDRQYFNTFIKELSDRLHKADMKVSLSLPPMQGDRNPSYYAGYDYQTLGEYADALFLMTYDWHWSGGPAGPIAPLGEVRDTIEYAVSVVPRSKITLGIPMYAYDWSMDHPEDTRAYAQEHAINTAIKYESVIHYNKKTNQPWFRYTDEHDKRHEVWFEDARSILMKYRLVKEYNLRGMGGWKMGLSFPQAEQLLMEEFDL</sequence>
<feature type="domain" description="GH18" evidence="5">
    <location>
        <begin position="122"/>
        <end position="438"/>
    </location>
</feature>
<dbReference type="InterPro" id="IPR001223">
    <property type="entry name" value="Glyco_hydro18_cat"/>
</dbReference>
<dbReference type="PROSITE" id="PS51910">
    <property type="entry name" value="GH18_2"/>
    <property type="match status" value="1"/>
</dbReference>
<feature type="domain" description="LysM" evidence="4">
    <location>
        <begin position="24"/>
        <end position="68"/>
    </location>
</feature>
<feature type="chain" id="PRO_5024399810" evidence="3">
    <location>
        <begin position="23"/>
        <end position="438"/>
    </location>
</feature>
<reference evidence="6 7" key="1">
    <citation type="submission" date="2019-05" db="EMBL/GenBank/DDBJ databases">
        <title>Genomic analysis of Lentibacillus sp. NKC220-2.</title>
        <authorList>
            <person name="Oh Y.J."/>
        </authorList>
    </citation>
    <scope>NUCLEOTIDE SEQUENCE [LARGE SCALE GENOMIC DNA]</scope>
    <source>
        <strain evidence="6 7">NKC220-2</strain>
    </source>
</reference>
<dbReference type="Gene3D" id="3.10.50.10">
    <property type="match status" value="1"/>
</dbReference>
<name>A0A5S3QM40_9BACI</name>
<dbReference type="InterPro" id="IPR017853">
    <property type="entry name" value="GH"/>
</dbReference>
<dbReference type="SUPFAM" id="SSF54106">
    <property type="entry name" value="LysM domain"/>
    <property type="match status" value="2"/>
</dbReference>
<feature type="signal peptide" evidence="3">
    <location>
        <begin position="1"/>
        <end position="22"/>
    </location>
</feature>
<dbReference type="CDD" id="cd00118">
    <property type="entry name" value="LysM"/>
    <property type="match status" value="2"/>
</dbReference>
<dbReference type="EMBL" id="VCIA01000001">
    <property type="protein sequence ID" value="TMN22950.1"/>
    <property type="molecule type" value="Genomic_DNA"/>
</dbReference>
<dbReference type="SMART" id="SM00636">
    <property type="entry name" value="Glyco_18"/>
    <property type="match status" value="1"/>
</dbReference>
<dbReference type="AlphaFoldDB" id="A0A5S3QM40"/>
<dbReference type="PANTHER" id="PTHR46066">
    <property type="entry name" value="CHITINASE DOMAIN-CONTAINING PROTEIN 1 FAMILY MEMBER"/>
    <property type="match status" value="1"/>
</dbReference>
<proteinExistence type="predicted"/>
<evidence type="ECO:0000313" key="6">
    <source>
        <dbReference type="EMBL" id="TMN22950.1"/>
    </source>
</evidence>
<dbReference type="Proteomes" id="UP000306980">
    <property type="component" value="Unassembled WGS sequence"/>
</dbReference>
<keyword evidence="3" id="KW-0732">Signal</keyword>
<dbReference type="GO" id="GO:0005975">
    <property type="term" value="P:carbohydrate metabolic process"/>
    <property type="evidence" value="ECO:0007669"/>
    <property type="project" value="InterPro"/>
</dbReference>
<dbReference type="InterPro" id="IPR011583">
    <property type="entry name" value="Chitinase_II/V-like_cat"/>
</dbReference>
<evidence type="ECO:0000256" key="2">
    <source>
        <dbReference type="ARBA" id="ARBA00023295"/>
    </source>
</evidence>
<evidence type="ECO:0000313" key="7">
    <source>
        <dbReference type="Proteomes" id="UP000306980"/>
    </source>
</evidence>
<dbReference type="OrthoDB" id="9769314at2"/>
<dbReference type="Gene3D" id="3.20.20.80">
    <property type="entry name" value="Glycosidases"/>
    <property type="match status" value="1"/>
</dbReference>
<accession>A0A5S3QM40</accession>
<dbReference type="InterPro" id="IPR036779">
    <property type="entry name" value="LysM_dom_sf"/>
</dbReference>
<dbReference type="GO" id="GO:0016798">
    <property type="term" value="F:hydrolase activity, acting on glycosyl bonds"/>
    <property type="evidence" value="ECO:0007669"/>
    <property type="project" value="UniProtKB-KW"/>
</dbReference>
<dbReference type="InterPro" id="IPR029070">
    <property type="entry name" value="Chitinase_insertion_sf"/>
</dbReference>
<dbReference type="Pfam" id="PF01476">
    <property type="entry name" value="LysM"/>
    <property type="match status" value="2"/>
</dbReference>